<evidence type="ECO:0000256" key="1">
    <source>
        <dbReference type="ARBA" id="ARBA00006484"/>
    </source>
</evidence>
<dbReference type="PANTHER" id="PTHR44196:SF1">
    <property type="entry name" value="DEHYDROGENASE_REDUCTASE SDR FAMILY MEMBER 7B"/>
    <property type="match status" value="1"/>
</dbReference>
<evidence type="ECO:0000256" key="2">
    <source>
        <dbReference type="ARBA" id="ARBA00023002"/>
    </source>
</evidence>
<dbReference type="SUPFAM" id="SSF51735">
    <property type="entry name" value="NAD(P)-binding Rossmann-fold domains"/>
    <property type="match status" value="1"/>
</dbReference>
<dbReference type="GO" id="GO:0016020">
    <property type="term" value="C:membrane"/>
    <property type="evidence" value="ECO:0007669"/>
    <property type="project" value="TreeGrafter"/>
</dbReference>
<comment type="similarity">
    <text evidence="1 3">Belongs to the short-chain dehydrogenases/reductases (SDR) family.</text>
</comment>
<evidence type="ECO:0000259" key="4">
    <source>
        <dbReference type="SMART" id="SM00822"/>
    </source>
</evidence>
<reference evidence="5 6" key="1">
    <citation type="submission" date="2015-08" db="EMBL/GenBank/DDBJ databases">
        <title>Complete genome sequence of Sulfurifustis variabilis.</title>
        <authorList>
            <person name="Miura A."/>
            <person name="Kojima H."/>
            <person name="Fukui M."/>
        </authorList>
    </citation>
    <scope>NUCLEOTIDE SEQUENCE [LARGE SCALE GENOMIC DNA]</scope>
    <source>
        <strain evidence="6">skN76</strain>
    </source>
</reference>
<dbReference type="Pfam" id="PF00106">
    <property type="entry name" value="adh_short"/>
    <property type="match status" value="1"/>
</dbReference>
<keyword evidence="6" id="KW-1185">Reference proteome</keyword>
<dbReference type="NCBIfam" id="NF006565">
    <property type="entry name" value="PRK09072.1"/>
    <property type="match status" value="1"/>
</dbReference>
<gene>
    <name evidence="5" type="ORF">SVA_2194</name>
</gene>
<dbReference type="GO" id="GO:0016491">
    <property type="term" value="F:oxidoreductase activity"/>
    <property type="evidence" value="ECO:0007669"/>
    <property type="project" value="UniProtKB-KW"/>
</dbReference>
<dbReference type="InterPro" id="IPR020904">
    <property type="entry name" value="Sc_DH/Rdtase_CS"/>
</dbReference>
<feature type="domain" description="Ketoreductase" evidence="4">
    <location>
        <begin position="6"/>
        <end position="185"/>
    </location>
</feature>
<accession>A0A1B4VAK5</accession>
<evidence type="ECO:0000313" key="5">
    <source>
        <dbReference type="EMBL" id="BAU48744.1"/>
    </source>
</evidence>
<dbReference type="InterPro" id="IPR036291">
    <property type="entry name" value="NAD(P)-bd_dom_sf"/>
</dbReference>
<dbReference type="SMART" id="SM00822">
    <property type="entry name" value="PKS_KR"/>
    <property type="match status" value="1"/>
</dbReference>
<dbReference type="Gene3D" id="3.40.50.720">
    <property type="entry name" value="NAD(P)-binding Rossmann-like Domain"/>
    <property type="match status" value="1"/>
</dbReference>
<dbReference type="AlphaFoldDB" id="A0A1B4VAK5"/>
<dbReference type="InterPro" id="IPR057326">
    <property type="entry name" value="KR_dom"/>
</dbReference>
<dbReference type="InterPro" id="IPR002347">
    <property type="entry name" value="SDR_fam"/>
</dbReference>
<name>A0A1B4VAK5_9GAMM</name>
<dbReference type="Proteomes" id="UP000218899">
    <property type="component" value="Chromosome"/>
</dbReference>
<protein>
    <submittedName>
        <fullName evidence="5">Short-chain dehydrogenase</fullName>
    </submittedName>
</protein>
<dbReference type="PROSITE" id="PS00061">
    <property type="entry name" value="ADH_SHORT"/>
    <property type="match status" value="1"/>
</dbReference>
<dbReference type="PRINTS" id="PR00080">
    <property type="entry name" value="SDRFAMILY"/>
</dbReference>
<evidence type="ECO:0000256" key="3">
    <source>
        <dbReference type="RuleBase" id="RU000363"/>
    </source>
</evidence>
<dbReference type="CDD" id="cd05233">
    <property type="entry name" value="SDR_c"/>
    <property type="match status" value="1"/>
</dbReference>
<dbReference type="PRINTS" id="PR00081">
    <property type="entry name" value="GDHRDH"/>
</dbReference>
<evidence type="ECO:0000313" key="6">
    <source>
        <dbReference type="Proteomes" id="UP000218899"/>
    </source>
</evidence>
<dbReference type="PIRSF" id="PIRSF000126">
    <property type="entry name" value="11-beta-HSD1"/>
    <property type="match status" value="1"/>
</dbReference>
<dbReference type="PANTHER" id="PTHR44196">
    <property type="entry name" value="DEHYDROGENASE/REDUCTASE SDR FAMILY MEMBER 7B"/>
    <property type="match status" value="1"/>
</dbReference>
<dbReference type="RefSeq" id="WP_096461226.1">
    <property type="nucleotide sequence ID" value="NZ_AP014936.1"/>
</dbReference>
<sequence length="266" mass="28838">MNLKSARVILTGASGGIGSATALALAQSEAQLLLVDRQAEGLQQLANRLRAEGAQAHAYPADLTRGADRQAVIEHAGRVLGGIDLLINNAGLLHFNPFEEEEPQAIERLLNVNVVAPILLARAVLPLMQRQGRGRVVNIGSIFGSIGFPYFASYSASKFALRGFSEALRRELAGSGVGVTYIAPRATRTPLNRSALNRMNEALKVAMDPPERVAAAVVDAVRRDRDEVYLGWPESLFVRLNGLLPRLVDGALRRQHREMRSYATQG</sequence>
<proteinExistence type="inferred from homology"/>
<dbReference type="KEGG" id="sva:SVA_2194"/>
<organism evidence="5 6">
    <name type="scientific">Sulfurifustis variabilis</name>
    <dbReference type="NCBI Taxonomy" id="1675686"/>
    <lineage>
        <taxon>Bacteria</taxon>
        <taxon>Pseudomonadati</taxon>
        <taxon>Pseudomonadota</taxon>
        <taxon>Gammaproteobacteria</taxon>
        <taxon>Acidiferrobacterales</taxon>
        <taxon>Acidiferrobacteraceae</taxon>
        <taxon>Sulfurifustis</taxon>
    </lineage>
</organism>
<dbReference type="EMBL" id="AP014936">
    <property type="protein sequence ID" value="BAU48744.1"/>
    <property type="molecule type" value="Genomic_DNA"/>
</dbReference>
<keyword evidence="2" id="KW-0560">Oxidoreductase</keyword>
<dbReference type="OrthoDB" id="9810734at2"/>